<dbReference type="FunFam" id="3.90.1530.30:FF:000001">
    <property type="entry name" value="Chromosome partitioning protein ParB"/>
    <property type="match status" value="1"/>
</dbReference>
<dbReference type="GO" id="GO:0005694">
    <property type="term" value="C:chromosome"/>
    <property type="evidence" value="ECO:0007669"/>
    <property type="project" value="TreeGrafter"/>
</dbReference>
<evidence type="ECO:0000256" key="1">
    <source>
        <dbReference type="ARBA" id="ARBA00006295"/>
    </source>
</evidence>
<comment type="caution">
    <text evidence="6">The sequence shown here is derived from an EMBL/GenBank/DDBJ whole genome shotgun (WGS) entry which is preliminary data.</text>
</comment>
<dbReference type="GO" id="GO:0003677">
    <property type="term" value="F:DNA binding"/>
    <property type="evidence" value="ECO:0007669"/>
    <property type="project" value="UniProtKB-KW"/>
</dbReference>
<dbReference type="SUPFAM" id="SSF109709">
    <property type="entry name" value="KorB DNA-binding domain-like"/>
    <property type="match status" value="1"/>
</dbReference>
<dbReference type="Pfam" id="PF17762">
    <property type="entry name" value="HTH_ParB"/>
    <property type="match status" value="1"/>
</dbReference>
<dbReference type="Gene3D" id="3.90.1530.30">
    <property type="match status" value="1"/>
</dbReference>
<proteinExistence type="inferred from homology"/>
<dbReference type="PANTHER" id="PTHR33375:SF1">
    <property type="entry name" value="CHROMOSOME-PARTITIONING PROTEIN PARB-RELATED"/>
    <property type="match status" value="1"/>
</dbReference>
<feature type="region of interest" description="Disordered" evidence="4">
    <location>
        <begin position="522"/>
        <end position="641"/>
    </location>
</feature>
<sequence length="641" mass="69962">MAEFIHLELSGLAGSPTNPRKYFDPARLAELAETIRDHGVIEPIIVRAWPDEYETPAGRDTRPAYEIVAGERRYRASVLANAPDIPAIIRDLSTRQVVEIQVIENLQREEVSELEEAEGYALMMRDYGYTADQLAEKVGRSRAYIYSRLKLCDMTEAPREAFRAGQIKASVALLIARLPTADLQARATACIVAADMSARQAARHLQENNYMLQLERASWPLDEAFAGLPACLGCASNSSTDREQHADISPDVCTNQECFAGKRSAHLLRRAEQLSAQGQRVLIGAEARNVAPSGTDLYIHNGYIPVAREDWLQGKRQTVTEAYGDRLDTVPHTWIEDVRTGELVECVGRESLWELDRAAAADEPPAVVAEREQRQAERAAKERKIEQENEVREEIVGRIRTACRVAEIDLRAALMTIARHHLLEMGLDEDTAKHYAPDAHEGDQEQAIEAMLTWLNSAPPTRILGLLIEADVLDSSTWRAAYWNEESHDMPEGLANLAALYGIDIDQVRAEVQGGQPAFTAAETAPKTTPTPPQAAPAAVAPPAEPAPAKPARAKKAAPASGKTSAGKGKKEAATAAKKPKEKAKDSGRASPAKRKEKTAATTSAGDDAERDTRTIDMIAEAFPELGAGGTATQGQQEVRA</sequence>
<dbReference type="NCBIfam" id="TIGR00180">
    <property type="entry name" value="parB_part"/>
    <property type="match status" value="1"/>
</dbReference>
<organism evidence="6 7">
    <name type="scientific">Azoarcus indigens</name>
    <dbReference type="NCBI Taxonomy" id="29545"/>
    <lineage>
        <taxon>Bacteria</taxon>
        <taxon>Pseudomonadati</taxon>
        <taxon>Pseudomonadota</taxon>
        <taxon>Betaproteobacteria</taxon>
        <taxon>Rhodocyclales</taxon>
        <taxon>Zoogloeaceae</taxon>
        <taxon>Azoarcus</taxon>
    </lineage>
</organism>
<keyword evidence="3" id="KW-0238">DNA-binding</keyword>
<feature type="domain" description="ParB-like N-terminal" evidence="5">
    <location>
        <begin position="5"/>
        <end position="106"/>
    </location>
</feature>
<dbReference type="Proteomes" id="UP000295129">
    <property type="component" value="Unassembled WGS sequence"/>
</dbReference>
<dbReference type="AlphaFoldDB" id="A0A4R6DYP6"/>
<dbReference type="InterPro" id="IPR004437">
    <property type="entry name" value="ParB/RepB/Spo0J"/>
</dbReference>
<accession>A0A4R6DYP6</accession>
<keyword evidence="2" id="KW-0159">Chromosome partition</keyword>
<name>A0A4R6DYP6_9RHOO</name>
<evidence type="ECO:0000313" key="7">
    <source>
        <dbReference type="Proteomes" id="UP000295129"/>
    </source>
</evidence>
<dbReference type="GO" id="GO:0007059">
    <property type="term" value="P:chromosome segregation"/>
    <property type="evidence" value="ECO:0007669"/>
    <property type="project" value="UniProtKB-KW"/>
</dbReference>
<comment type="similarity">
    <text evidence="1">Belongs to the ParB family.</text>
</comment>
<gene>
    <name evidence="6" type="ORF">C7389_109147</name>
</gene>
<dbReference type="InterPro" id="IPR050336">
    <property type="entry name" value="Chromosome_partition/occlusion"/>
</dbReference>
<keyword evidence="7" id="KW-1185">Reference proteome</keyword>
<feature type="compositionally biased region" description="Low complexity" evidence="4">
    <location>
        <begin position="557"/>
        <end position="567"/>
    </location>
</feature>
<evidence type="ECO:0000256" key="3">
    <source>
        <dbReference type="ARBA" id="ARBA00023125"/>
    </source>
</evidence>
<evidence type="ECO:0000256" key="4">
    <source>
        <dbReference type="SAM" id="MobiDB-lite"/>
    </source>
</evidence>
<evidence type="ECO:0000256" key="2">
    <source>
        <dbReference type="ARBA" id="ARBA00022829"/>
    </source>
</evidence>
<evidence type="ECO:0000259" key="5">
    <source>
        <dbReference type="SMART" id="SM00470"/>
    </source>
</evidence>
<dbReference type="SUPFAM" id="SSF110849">
    <property type="entry name" value="ParB/Sulfiredoxin"/>
    <property type="match status" value="1"/>
</dbReference>
<evidence type="ECO:0000313" key="6">
    <source>
        <dbReference type="EMBL" id="TDN50453.1"/>
    </source>
</evidence>
<protein>
    <submittedName>
        <fullName evidence="6">ParB family protein</fullName>
    </submittedName>
</protein>
<dbReference type="OrthoDB" id="9796891at2"/>
<dbReference type="RefSeq" id="WP_133591717.1">
    <property type="nucleotide sequence ID" value="NZ_SNVV01000009.1"/>
</dbReference>
<dbReference type="InterPro" id="IPR003115">
    <property type="entry name" value="ParB_N"/>
</dbReference>
<dbReference type="Pfam" id="PF02195">
    <property type="entry name" value="ParB_N"/>
    <property type="match status" value="1"/>
</dbReference>
<dbReference type="InterPro" id="IPR036086">
    <property type="entry name" value="ParB/Sulfiredoxin_sf"/>
</dbReference>
<dbReference type="EMBL" id="SNVV01000009">
    <property type="protein sequence ID" value="TDN50453.1"/>
    <property type="molecule type" value="Genomic_DNA"/>
</dbReference>
<dbReference type="InterPro" id="IPR041468">
    <property type="entry name" value="HTH_ParB/Spo0J"/>
</dbReference>
<dbReference type="Gene3D" id="1.10.10.2830">
    <property type="match status" value="1"/>
</dbReference>
<dbReference type="PANTHER" id="PTHR33375">
    <property type="entry name" value="CHROMOSOME-PARTITIONING PROTEIN PARB-RELATED"/>
    <property type="match status" value="1"/>
</dbReference>
<reference evidence="6 7" key="1">
    <citation type="submission" date="2019-03" db="EMBL/GenBank/DDBJ databases">
        <title>Genomic Encyclopedia of Type Strains, Phase IV (KMG-IV): sequencing the most valuable type-strain genomes for metagenomic binning, comparative biology and taxonomic classification.</title>
        <authorList>
            <person name="Goeker M."/>
        </authorList>
    </citation>
    <scope>NUCLEOTIDE SEQUENCE [LARGE SCALE GENOMIC DNA]</scope>
    <source>
        <strain evidence="6 7">DSM 12121</strain>
    </source>
</reference>
<dbReference type="SMART" id="SM00470">
    <property type="entry name" value="ParB"/>
    <property type="match status" value="1"/>
</dbReference>